<feature type="compositionally biased region" description="Basic and acidic residues" evidence="1">
    <location>
        <begin position="162"/>
        <end position="195"/>
    </location>
</feature>
<feature type="compositionally biased region" description="Polar residues" evidence="1">
    <location>
        <begin position="555"/>
        <end position="564"/>
    </location>
</feature>
<feature type="compositionally biased region" description="Polar residues" evidence="1">
    <location>
        <begin position="334"/>
        <end position="372"/>
    </location>
</feature>
<feature type="compositionally biased region" description="Low complexity" evidence="1">
    <location>
        <begin position="310"/>
        <end position="333"/>
    </location>
</feature>
<feature type="region of interest" description="Disordered" evidence="1">
    <location>
        <begin position="32"/>
        <end position="58"/>
    </location>
</feature>
<feature type="region of interest" description="Disordered" evidence="1">
    <location>
        <begin position="603"/>
        <end position="652"/>
    </location>
</feature>
<feature type="region of interest" description="Disordered" evidence="1">
    <location>
        <begin position="150"/>
        <end position="215"/>
    </location>
</feature>
<proteinExistence type="predicted"/>
<feature type="compositionally biased region" description="Polar residues" evidence="1">
    <location>
        <begin position="623"/>
        <end position="639"/>
    </location>
</feature>
<evidence type="ECO:0000313" key="2">
    <source>
        <dbReference type="EMBL" id="RVE72760.1"/>
    </source>
</evidence>
<reference evidence="2 3" key="2">
    <citation type="submission" date="2019-01" db="EMBL/GenBank/DDBJ databases">
        <title>A chromosome length genome reference of the Java medaka (oryzias javanicus).</title>
        <authorList>
            <person name="Herpin A."/>
            <person name="Takehana Y."/>
            <person name="Naruse K."/>
            <person name="Ansai S."/>
            <person name="Kawaguchi M."/>
        </authorList>
    </citation>
    <scope>NUCLEOTIDE SEQUENCE [LARGE SCALE GENOMIC DNA]</scope>
    <source>
        <strain evidence="2">RS831</strain>
        <tissue evidence="2">Whole body</tissue>
    </source>
</reference>
<dbReference type="OrthoDB" id="10597889at2759"/>
<feature type="compositionally biased region" description="Basic and acidic residues" evidence="1">
    <location>
        <begin position="516"/>
        <end position="529"/>
    </location>
</feature>
<reference evidence="2 3" key="1">
    <citation type="submission" date="2018-11" db="EMBL/GenBank/DDBJ databases">
        <authorList>
            <person name="Lopez-Roques C."/>
            <person name="Donnadieu C."/>
            <person name="Bouchez O."/>
            <person name="Klopp C."/>
            <person name="Cabau C."/>
            <person name="Zahm M."/>
        </authorList>
    </citation>
    <scope>NUCLEOTIDE SEQUENCE [LARGE SCALE GENOMIC DNA]</scope>
    <source>
        <strain evidence="2">RS831</strain>
        <tissue evidence="2">Whole body</tissue>
    </source>
</reference>
<gene>
    <name evidence="2" type="ORF">OJAV_G00041070</name>
</gene>
<dbReference type="EMBL" id="CM012441">
    <property type="protein sequence ID" value="RVE72760.1"/>
    <property type="molecule type" value="Genomic_DNA"/>
</dbReference>
<dbReference type="Proteomes" id="UP000283210">
    <property type="component" value="Chromosome 5"/>
</dbReference>
<feature type="region of interest" description="Disordered" evidence="1">
    <location>
        <begin position="501"/>
        <end position="564"/>
    </location>
</feature>
<evidence type="ECO:0000256" key="1">
    <source>
        <dbReference type="SAM" id="MobiDB-lite"/>
    </source>
</evidence>
<accession>A0A437DD93</accession>
<dbReference type="AlphaFoldDB" id="A0A437DD93"/>
<keyword evidence="3" id="KW-1185">Reference proteome</keyword>
<evidence type="ECO:0000313" key="3">
    <source>
        <dbReference type="Proteomes" id="UP000283210"/>
    </source>
</evidence>
<organism evidence="2 3">
    <name type="scientific">Oryzias javanicus</name>
    <name type="common">Javanese ricefish</name>
    <name type="synonym">Aplocheilus javanicus</name>
    <dbReference type="NCBI Taxonomy" id="123683"/>
    <lineage>
        <taxon>Eukaryota</taxon>
        <taxon>Metazoa</taxon>
        <taxon>Chordata</taxon>
        <taxon>Craniata</taxon>
        <taxon>Vertebrata</taxon>
        <taxon>Euteleostomi</taxon>
        <taxon>Actinopterygii</taxon>
        <taxon>Neopterygii</taxon>
        <taxon>Teleostei</taxon>
        <taxon>Neoteleostei</taxon>
        <taxon>Acanthomorphata</taxon>
        <taxon>Ovalentaria</taxon>
        <taxon>Atherinomorphae</taxon>
        <taxon>Beloniformes</taxon>
        <taxon>Adrianichthyidae</taxon>
        <taxon>Oryziinae</taxon>
        <taxon>Oryzias</taxon>
    </lineage>
</organism>
<protein>
    <submittedName>
        <fullName evidence="2">Uncharacterized protein</fullName>
    </submittedName>
</protein>
<name>A0A437DD93_ORYJA</name>
<sequence>MTLDFDSLFRSDVSETKFITNSFHFHLRGKEEDRKMWGRKKKTTADDNRAGSPSNTELSEKEGKLILLLKWSDSAKKDPHLLEKSMKASLKKEKDLKWSVVKVLEDDSALIKFQPHTSADIFQQFSGKDLHLPGMQPVTVTSVILDPQTAADAPMTSTPSTSEKKHMSGQSDKDHGPEQVGHRASDFQKGSEENIKANGVDSTEDKNPSDETEEDGKLITLELKWSKLTEQPNKNLEKALMEWLQLKNKVIKCSVVKFQEVNNAVIKVEPSTAAEILQGLSGEVLTLKDDTKVTVESVNQDPSKLKTQTPDDASTSFSPSTSDQSSNSCTQTDAVDQSDTTSFDIQGGTTDCSSNLTTQTEDEASTTSTSNDISDKEEYLITLVLNWSKKPKERRESLEKSLEKSLQSWLDREHKDLKFSLVKISEDNNALIQMNDLPDGKVLRKLINKNLTLEDDTTVAIKSVVLGVLNPQTADDGSTASSSSLSDVHESSNSCISVQARHSDKVPLKPGTYSGTEDKREQKIVKAGEESEADANPGGSLSNAELSRIKDNKTSQRNVVDTSSDTQKGLDIVQKLSGQILTLQDGSTVTIESVVLGSKLNIETADDGSTTSTPSTSDGKGQKNGQSDRASGSEQTSCEDQYKNGVGPTNTL</sequence>
<feature type="region of interest" description="Disordered" evidence="1">
    <location>
        <begin position="295"/>
        <end position="372"/>
    </location>
</feature>
<feature type="compositionally biased region" description="Polar residues" evidence="1">
    <location>
        <begin position="295"/>
        <end position="308"/>
    </location>
</feature>